<dbReference type="InterPro" id="IPR001810">
    <property type="entry name" value="F-box_dom"/>
</dbReference>
<dbReference type="OrthoDB" id="10257471at2759"/>
<dbReference type="Proteomes" id="UP000271241">
    <property type="component" value="Unassembled WGS sequence"/>
</dbReference>
<dbReference type="Pfam" id="PF13516">
    <property type="entry name" value="LRR_6"/>
    <property type="match status" value="2"/>
</dbReference>
<dbReference type="STRING" id="78915.A0A4P9XR55"/>
<proteinExistence type="predicted"/>
<feature type="non-terminal residue" evidence="2">
    <location>
        <position position="1"/>
    </location>
</feature>
<dbReference type="GO" id="GO:0031146">
    <property type="term" value="P:SCF-dependent proteasomal ubiquitin-dependent protein catabolic process"/>
    <property type="evidence" value="ECO:0007669"/>
    <property type="project" value="TreeGrafter"/>
</dbReference>
<name>A0A4P9XR55_9FUNG</name>
<dbReference type="AlphaFoldDB" id="A0A4P9XR55"/>
<organism evidence="2 3">
    <name type="scientific">Thamnocephalis sphaerospora</name>
    <dbReference type="NCBI Taxonomy" id="78915"/>
    <lineage>
        <taxon>Eukaryota</taxon>
        <taxon>Fungi</taxon>
        <taxon>Fungi incertae sedis</taxon>
        <taxon>Zoopagomycota</taxon>
        <taxon>Zoopagomycotina</taxon>
        <taxon>Zoopagomycetes</taxon>
        <taxon>Zoopagales</taxon>
        <taxon>Sigmoideomycetaceae</taxon>
        <taxon>Thamnocephalis</taxon>
    </lineage>
</organism>
<dbReference type="SMART" id="SM00367">
    <property type="entry name" value="LRR_CC"/>
    <property type="match status" value="12"/>
</dbReference>
<dbReference type="Pfam" id="PF25372">
    <property type="entry name" value="DUF7885"/>
    <property type="match status" value="1"/>
</dbReference>
<feature type="domain" description="F-box" evidence="1">
    <location>
        <begin position="1"/>
        <end position="44"/>
    </location>
</feature>
<gene>
    <name evidence="2" type="ORF">THASP1DRAFT_11512</name>
</gene>
<dbReference type="PANTHER" id="PTHR13318">
    <property type="entry name" value="PARTNER OF PAIRED, ISOFORM B-RELATED"/>
    <property type="match status" value="1"/>
</dbReference>
<protein>
    <recommendedName>
        <fullName evidence="1">F-box domain-containing protein</fullName>
    </recommendedName>
</protein>
<dbReference type="PROSITE" id="PS50181">
    <property type="entry name" value="FBOX"/>
    <property type="match status" value="1"/>
</dbReference>
<feature type="non-terminal residue" evidence="2">
    <location>
        <position position="466"/>
    </location>
</feature>
<dbReference type="SUPFAM" id="SSF52047">
    <property type="entry name" value="RNI-like"/>
    <property type="match status" value="1"/>
</dbReference>
<reference evidence="3" key="1">
    <citation type="journal article" date="2018" name="Nat. Microbiol.">
        <title>Leveraging single-cell genomics to expand the fungal tree of life.</title>
        <authorList>
            <person name="Ahrendt S.R."/>
            <person name="Quandt C.A."/>
            <person name="Ciobanu D."/>
            <person name="Clum A."/>
            <person name="Salamov A."/>
            <person name="Andreopoulos B."/>
            <person name="Cheng J.F."/>
            <person name="Woyke T."/>
            <person name="Pelin A."/>
            <person name="Henrissat B."/>
            <person name="Reynolds N.K."/>
            <person name="Benny G.L."/>
            <person name="Smith M.E."/>
            <person name="James T.Y."/>
            <person name="Grigoriev I.V."/>
        </authorList>
    </citation>
    <scope>NUCLEOTIDE SEQUENCE [LARGE SCALE GENOMIC DNA]</scope>
    <source>
        <strain evidence="3">RSA 1356</strain>
    </source>
</reference>
<dbReference type="InterPro" id="IPR006553">
    <property type="entry name" value="Leu-rich_rpt_Cys-con_subtyp"/>
</dbReference>
<dbReference type="GO" id="GO:0019005">
    <property type="term" value="C:SCF ubiquitin ligase complex"/>
    <property type="evidence" value="ECO:0007669"/>
    <property type="project" value="TreeGrafter"/>
</dbReference>
<keyword evidence="3" id="KW-1185">Reference proteome</keyword>
<dbReference type="InterPro" id="IPR001611">
    <property type="entry name" value="Leu-rich_rpt"/>
</dbReference>
<evidence type="ECO:0000313" key="2">
    <source>
        <dbReference type="EMBL" id="RKP08554.1"/>
    </source>
</evidence>
<sequence>LHHLPNEVLGQILYLLQHQRTLYACLMVSRRFCLLTAHLLWMKPAFADTSRVIKLLCTLSRPATETRFSYARYIRYLNLQQHADAINDDMLRRLRGCDRLERINLAGCRALTAATVRAIVPNWWSLITLDLSKCVEAVSDDVLRAVADNCSNLQNAYFGGCKHLTDDAVTHLATSCTKLRRINLSYCEKITDVAAMMLSNHCAHITEVDFSYCQKITDAAMLALLPTHPRLRELRLRGCFLITDEAFAAFPFANEYMRVLDITSCPLITDVAVQTVATRCPRLRSIDLGKCVQITNNAVRALLPLGRSLQSLHLGHCSQITDQAVILLAHRCMHLRYLDLGCCVRITDASVEALARLPRLRRLGLVRCLSVTDAGIMALALTGGAATVLERIHLSYCINLTVNAVRHLMNACPNLAHLSVTGVPDFQHKEIQVFCREPPEDFNVNQRASFCVFSGQGVRDVRDYLN</sequence>
<dbReference type="Gene3D" id="3.80.10.10">
    <property type="entry name" value="Ribonuclease Inhibitor"/>
    <property type="match status" value="2"/>
</dbReference>
<accession>A0A4P9XR55</accession>
<dbReference type="EMBL" id="KZ992591">
    <property type="protein sequence ID" value="RKP08554.1"/>
    <property type="molecule type" value="Genomic_DNA"/>
</dbReference>
<dbReference type="Pfam" id="PF12937">
    <property type="entry name" value="F-box-like"/>
    <property type="match status" value="1"/>
</dbReference>
<dbReference type="InterPro" id="IPR057207">
    <property type="entry name" value="FBXL15_LRR"/>
</dbReference>
<evidence type="ECO:0000259" key="1">
    <source>
        <dbReference type="PROSITE" id="PS50181"/>
    </source>
</evidence>
<evidence type="ECO:0000313" key="3">
    <source>
        <dbReference type="Proteomes" id="UP000271241"/>
    </source>
</evidence>
<dbReference type="InterPro" id="IPR032675">
    <property type="entry name" value="LRR_dom_sf"/>
</dbReference>